<reference evidence="1" key="1">
    <citation type="journal article" date="2014" name="Microbiology">
        <title>A 2,4-dichlorophenoxyacetic acid degradation plasmid pM7012 discloses distribution of an unclassified megaplasmid group across bacterial species.</title>
        <authorList>
            <person name="Sakai Y."/>
            <person name="Ogawa N."/>
            <person name="Shimomura Y."/>
            <person name="Fujii T."/>
        </authorList>
    </citation>
    <scope>NUCLEOTIDE SEQUENCE</scope>
    <source>
        <strain evidence="1">M701</strain>
    </source>
</reference>
<dbReference type="RefSeq" id="WP_023842484.1">
    <property type="nucleotide sequence ID" value="NC_022995.1"/>
</dbReference>
<name>V5YPU9_9BURK</name>
<dbReference type="EMBL" id="AB853026">
    <property type="protein sequence ID" value="BAO18941.1"/>
    <property type="molecule type" value="Genomic_DNA"/>
</dbReference>
<evidence type="ECO:0000313" key="1">
    <source>
        <dbReference type="EMBL" id="BAO18941.1"/>
    </source>
</evidence>
<sequence>MQATRTSPSKTQSASAPPLGTILGTVSLPAIVPTMAGKMAAEFFTAAEEIEFCGDAVETHSIPTWASRESATWLPNLAALGYQRAAGGFKGREELLVISAGCDMHTDDEGLVLMVVLHNDDLTFRQGKVRHRPKAGDWFIFDDRKAHAVIEADGRAMFIGWNIPIVPL</sequence>
<evidence type="ECO:0008006" key="2">
    <source>
        <dbReference type="Google" id="ProtNLM"/>
    </source>
</evidence>
<geneLocation type="plasmid" evidence="1">
    <name>pM7012</name>
</geneLocation>
<reference evidence="1" key="2">
    <citation type="submission" date="2024-06" db="EMBL/GenBank/DDBJ databases">
        <authorList>
            <person name="Sakai Y."/>
            <person name="Fujii T."/>
        </authorList>
    </citation>
    <scope>NUCLEOTIDE SEQUENCE</scope>
    <source>
        <strain evidence="1">M701</strain>
        <plasmid evidence="1">pM7012</plasmid>
    </source>
</reference>
<keyword evidence="1" id="KW-0614">Plasmid</keyword>
<organism evidence="1">
    <name type="scientific">Burkholderia sp. M701</name>
    <dbReference type="NCBI Taxonomy" id="326454"/>
    <lineage>
        <taxon>Bacteria</taxon>
        <taxon>Pseudomonadati</taxon>
        <taxon>Pseudomonadota</taxon>
        <taxon>Betaproteobacteria</taxon>
        <taxon>Burkholderiales</taxon>
        <taxon>Burkholderiaceae</taxon>
        <taxon>Burkholderia</taxon>
    </lineage>
</organism>
<protein>
    <recommendedName>
        <fullName evidence="2">Aspartyl/asparaginy/proline hydroxylase domain-containing protein</fullName>
    </recommendedName>
</protein>
<accession>V5YPU9</accession>
<dbReference type="AlphaFoldDB" id="V5YPU9"/>
<proteinExistence type="predicted"/>